<dbReference type="InterPro" id="IPR014756">
    <property type="entry name" value="Ig_E-set"/>
</dbReference>
<dbReference type="InterPro" id="IPR013780">
    <property type="entry name" value="Glyco_hydro_b"/>
</dbReference>
<dbReference type="PANTHER" id="PTHR43002">
    <property type="entry name" value="GLYCOGEN DEBRANCHING ENZYME"/>
    <property type="match status" value="1"/>
</dbReference>
<comment type="similarity">
    <text evidence="1">Belongs to the glycosyl hydrolase 13 family.</text>
</comment>
<sequence length="700" mass="79517">MNKASSQNLIQPFQILPGQSFPIGPSVQENGVNFCIFSKNATLVELLIFQHVNDIYPEQVITLDPTINKTYHYWHVFLEGAYEGLIYAYRIHGPHEPQNGHRFDASKVILDPYAKAVVFPKKFSRKALSKLGEGGLPSLKNVIADLSDYDWEGDSHPRTPFSRTVIYELHVGGFTKHSSSGVSEDKRGTFLGLVEKIPYLQELGITAVELLPVFQFDKQDAPEGLTNYWGYSPISFFAPHQSYSTSPNSLAVLDEFRDMVKALHQAGIEVILDVVYNHSGENKADGPTYSFRGIDNSIYYLLEENDNSKYKNYSGTGNTLNANQSIVRRMILSSLHFWVRDMHVDGFRFDLASILSRNEKGEPLENPPILWDIESDPILAGTKLIAEAWDAAGLYQVGNFVGDSWKEWNGRFRDDIRSFLRGDKGKVSSFVTRIIGSPDLYAANNREAEQSINFVTCHDGFTLMDLVSYNKKHNAANKEGNRDGHNDNLSWNFGVEGPTDDPEINKLRKRQIKNFLAVNMLSLGAPMLLMGDEICHSQNGNNNAYCQDNELTWIDWSLKEKNSDIFRFLKILIQKKLRRENAQPSFNMSLPDFLSQALITWHGVRLDKPDWSVNSHSIAMTITSISRKVAMHYMVNAYNKELDFELPQIIDGKKVQWKRWLDTSKESPEDICYWSEGKPISNEHYLLPGHSIAILITNLK</sequence>
<keyword evidence="2 6" id="KW-0378">Hydrolase</keyword>
<dbReference type="Gene3D" id="3.20.20.80">
    <property type="entry name" value="Glycosidases"/>
    <property type="match status" value="1"/>
</dbReference>
<dbReference type="GO" id="GO:0004135">
    <property type="term" value="F:amylo-alpha-1,6-glucosidase activity"/>
    <property type="evidence" value="ECO:0007669"/>
    <property type="project" value="InterPro"/>
</dbReference>
<accession>S2D843</accession>
<organism evidence="6 7">
    <name type="scientific">Indibacter alkaliphilus (strain CCUG 57479 / KCTC 22604 / LW1)</name>
    <dbReference type="NCBI Taxonomy" id="1189612"/>
    <lineage>
        <taxon>Bacteria</taxon>
        <taxon>Pseudomonadati</taxon>
        <taxon>Bacteroidota</taxon>
        <taxon>Cytophagia</taxon>
        <taxon>Cytophagales</taxon>
        <taxon>Cyclobacteriaceae</taxon>
    </lineage>
</organism>
<evidence type="ECO:0000313" key="7">
    <source>
        <dbReference type="Proteomes" id="UP000006073"/>
    </source>
</evidence>
<proteinExistence type="inferred from homology"/>
<evidence type="ECO:0000259" key="5">
    <source>
        <dbReference type="SMART" id="SM00642"/>
    </source>
</evidence>
<evidence type="ECO:0000256" key="2">
    <source>
        <dbReference type="ARBA" id="ARBA00022801"/>
    </source>
</evidence>
<dbReference type="EC" id="3.2.1.-" evidence="6"/>
<keyword evidence="4 6" id="KW-0326">Glycosidase</keyword>
<evidence type="ECO:0000313" key="6">
    <source>
        <dbReference type="EMBL" id="EOZ95387.1"/>
    </source>
</evidence>
<protein>
    <submittedName>
        <fullName evidence="6">Glycogen debranching enzyme</fullName>
        <ecNumber evidence="6">3.2.1.-</ecNumber>
    </submittedName>
</protein>
<dbReference type="eggNOG" id="COG1523">
    <property type="taxonomic scope" value="Bacteria"/>
</dbReference>
<dbReference type="InterPro" id="IPR044505">
    <property type="entry name" value="GlgX_Isoamylase_N_E_set"/>
</dbReference>
<reference evidence="6 7" key="1">
    <citation type="journal article" date="2013" name="Genome Announc.">
        <title>Draft Genome Sequence of Indibacter alkaliphilus Strain LW1T, Isolated from Lonar Lake, a Haloalkaline Lake in the Buldana District of Maharashtra, India.</title>
        <authorList>
            <person name="Singh A."/>
            <person name="Kumar Jangir P."/>
            <person name="Sharma R."/>
            <person name="Singh A."/>
            <person name="Kumar Pinnaka A."/>
            <person name="Shivaji S."/>
        </authorList>
    </citation>
    <scope>NUCLEOTIDE SEQUENCE [LARGE SCALE GENOMIC DNA]</scope>
    <source>
        <strain evidence="7">CCUG 57479 / KCTC 22604 / LW1</strain>
    </source>
</reference>
<dbReference type="AlphaFoldDB" id="S2D843"/>
<name>S2D843_INDAL</name>
<keyword evidence="3" id="KW-0809">Transit peptide</keyword>
<gene>
    <name evidence="6" type="ORF">A33Q_3307</name>
</gene>
<dbReference type="Pfam" id="PF00128">
    <property type="entry name" value="Alpha-amylase"/>
    <property type="match status" value="1"/>
</dbReference>
<dbReference type="SUPFAM" id="SSF51011">
    <property type="entry name" value="Glycosyl hydrolase domain"/>
    <property type="match status" value="1"/>
</dbReference>
<dbReference type="SMART" id="SM00642">
    <property type="entry name" value="Aamy"/>
    <property type="match status" value="1"/>
</dbReference>
<evidence type="ECO:0000256" key="3">
    <source>
        <dbReference type="ARBA" id="ARBA00022946"/>
    </source>
</evidence>
<dbReference type="InterPro" id="IPR048650">
    <property type="entry name" value="ISOA1-3-like_C"/>
</dbReference>
<dbReference type="EMBL" id="ALWO02000038">
    <property type="protein sequence ID" value="EOZ95387.1"/>
    <property type="molecule type" value="Genomic_DNA"/>
</dbReference>
<dbReference type="Pfam" id="PF21156">
    <property type="entry name" value="ISOA1-3_C"/>
    <property type="match status" value="1"/>
</dbReference>
<dbReference type="SUPFAM" id="SSF81296">
    <property type="entry name" value="E set domains"/>
    <property type="match status" value="1"/>
</dbReference>
<dbReference type="InterPro" id="IPR013783">
    <property type="entry name" value="Ig-like_fold"/>
</dbReference>
<dbReference type="Proteomes" id="UP000006073">
    <property type="component" value="Unassembled WGS sequence"/>
</dbReference>
<dbReference type="InterPro" id="IPR006047">
    <property type="entry name" value="GH13_cat_dom"/>
</dbReference>
<dbReference type="GO" id="GO:0019156">
    <property type="term" value="F:isoamylase activity"/>
    <property type="evidence" value="ECO:0007669"/>
    <property type="project" value="UniProtKB-ARBA"/>
</dbReference>
<dbReference type="GO" id="GO:0005980">
    <property type="term" value="P:glycogen catabolic process"/>
    <property type="evidence" value="ECO:0007669"/>
    <property type="project" value="InterPro"/>
</dbReference>
<evidence type="ECO:0000256" key="4">
    <source>
        <dbReference type="ARBA" id="ARBA00023295"/>
    </source>
</evidence>
<dbReference type="Gene3D" id="2.60.40.10">
    <property type="entry name" value="Immunoglobulins"/>
    <property type="match status" value="1"/>
</dbReference>
<dbReference type="RefSeq" id="WP_009035267.1">
    <property type="nucleotide sequence ID" value="NZ_ALWO02000038.1"/>
</dbReference>
<dbReference type="NCBIfam" id="TIGR02100">
    <property type="entry name" value="glgX_debranch"/>
    <property type="match status" value="1"/>
</dbReference>
<dbReference type="Gene3D" id="2.60.40.1180">
    <property type="entry name" value="Golgi alpha-mannosidase II"/>
    <property type="match status" value="1"/>
</dbReference>
<dbReference type="InterPro" id="IPR011837">
    <property type="entry name" value="Glycogen_debranch_GlgX"/>
</dbReference>
<feature type="domain" description="Glycosyl hydrolase family 13 catalytic" evidence="5">
    <location>
        <begin position="168"/>
        <end position="567"/>
    </location>
</feature>
<dbReference type="STRING" id="1189612.A33Q_3307"/>
<dbReference type="SUPFAM" id="SSF51445">
    <property type="entry name" value="(Trans)glycosidases"/>
    <property type="match status" value="1"/>
</dbReference>
<dbReference type="InterPro" id="IPR004193">
    <property type="entry name" value="Glyco_hydro_13_N"/>
</dbReference>
<dbReference type="InterPro" id="IPR017853">
    <property type="entry name" value="GH"/>
</dbReference>
<dbReference type="OrthoDB" id="9761875at2"/>
<evidence type="ECO:0000256" key="1">
    <source>
        <dbReference type="ARBA" id="ARBA00008061"/>
    </source>
</evidence>
<dbReference type="Pfam" id="PF02922">
    <property type="entry name" value="CBM_48"/>
    <property type="match status" value="1"/>
</dbReference>
<keyword evidence="7" id="KW-1185">Reference proteome</keyword>
<dbReference type="CDD" id="cd02856">
    <property type="entry name" value="E_set_GDE_Isoamylase_N"/>
    <property type="match status" value="1"/>
</dbReference>
<dbReference type="CDD" id="cd11326">
    <property type="entry name" value="AmyAc_Glg_debranch"/>
    <property type="match status" value="1"/>
</dbReference>
<comment type="caution">
    <text evidence="6">The sequence shown here is derived from an EMBL/GenBank/DDBJ whole genome shotgun (WGS) entry which is preliminary data.</text>
</comment>